<dbReference type="SMART" id="SM00563">
    <property type="entry name" value="PlsC"/>
    <property type="match status" value="1"/>
</dbReference>
<feature type="domain" description="Phospholipid/glycerol acyltransferase" evidence="4">
    <location>
        <begin position="83"/>
        <end position="205"/>
    </location>
</feature>
<dbReference type="SUPFAM" id="SSF69593">
    <property type="entry name" value="Glycerol-3-phosphate (1)-acyltransferase"/>
    <property type="match status" value="1"/>
</dbReference>
<dbReference type="PANTHER" id="PTHR10434:SF11">
    <property type="entry name" value="1-ACYL-SN-GLYCEROL-3-PHOSPHATE ACYLTRANSFERASE"/>
    <property type="match status" value="1"/>
</dbReference>
<dbReference type="AlphaFoldDB" id="A0A6A9UX70"/>
<organism evidence="5 6">
    <name type="scientific">Auraticoccus cholistanensis</name>
    <dbReference type="NCBI Taxonomy" id="2656650"/>
    <lineage>
        <taxon>Bacteria</taxon>
        <taxon>Bacillati</taxon>
        <taxon>Actinomycetota</taxon>
        <taxon>Actinomycetes</taxon>
        <taxon>Propionibacteriales</taxon>
        <taxon>Propionibacteriaceae</taxon>
        <taxon>Auraticoccus</taxon>
    </lineage>
</organism>
<evidence type="ECO:0000256" key="1">
    <source>
        <dbReference type="ARBA" id="ARBA00022679"/>
    </source>
</evidence>
<dbReference type="GO" id="GO:0006654">
    <property type="term" value="P:phosphatidic acid biosynthetic process"/>
    <property type="evidence" value="ECO:0007669"/>
    <property type="project" value="TreeGrafter"/>
</dbReference>
<feature type="compositionally biased region" description="Basic and acidic residues" evidence="3">
    <location>
        <begin position="20"/>
        <end position="31"/>
    </location>
</feature>
<reference evidence="5 6" key="1">
    <citation type="submission" date="2019-12" db="EMBL/GenBank/DDBJ databases">
        <title>Auraticoccus cholistani sp. nov., an actinomycete isolated from soil of Cholistan desert.</title>
        <authorList>
            <person name="Cheema M.T."/>
        </authorList>
    </citation>
    <scope>NUCLEOTIDE SEQUENCE [LARGE SCALE GENOMIC DNA]</scope>
    <source>
        <strain evidence="5 6">F435</strain>
    </source>
</reference>
<gene>
    <name evidence="5" type="ORF">GC722_15100</name>
</gene>
<feature type="region of interest" description="Disordered" evidence="3">
    <location>
        <begin position="1"/>
        <end position="31"/>
    </location>
</feature>
<dbReference type="GO" id="GO:0003841">
    <property type="term" value="F:1-acylglycerol-3-phosphate O-acyltransferase activity"/>
    <property type="evidence" value="ECO:0007669"/>
    <property type="project" value="TreeGrafter"/>
</dbReference>
<dbReference type="InterPro" id="IPR002123">
    <property type="entry name" value="Plipid/glycerol_acylTrfase"/>
</dbReference>
<dbReference type="EMBL" id="WPCU01000010">
    <property type="protein sequence ID" value="MVA77338.1"/>
    <property type="molecule type" value="Genomic_DNA"/>
</dbReference>
<protein>
    <submittedName>
        <fullName evidence="5">1-acyl-sn-glycerol-3-phosphate acyltransferase</fullName>
    </submittedName>
</protein>
<evidence type="ECO:0000313" key="6">
    <source>
        <dbReference type="Proteomes" id="UP000435304"/>
    </source>
</evidence>
<comment type="caution">
    <text evidence="5">The sequence shown here is derived from an EMBL/GenBank/DDBJ whole genome shotgun (WGS) entry which is preliminary data.</text>
</comment>
<name>A0A6A9UX70_9ACTN</name>
<evidence type="ECO:0000256" key="2">
    <source>
        <dbReference type="ARBA" id="ARBA00023315"/>
    </source>
</evidence>
<evidence type="ECO:0000256" key="3">
    <source>
        <dbReference type="SAM" id="MobiDB-lite"/>
    </source>
</evidence>
<dbReference type="GO" id="GO:0005886">
    <property type="term" value="C:plasma membrane"/>
    <property type="evidence" value="ECO:0007669"/>
    <property type="project" value="TreeGrafter"/>
</dbReference>
<dbReference type="PANTHER" id="PTHR10434">
    <property type="entry name" value="1-ACYL-SN-GLYCEROL-3-PHOSPHATE ACYLTRANSFERASE"/>
    <property type="match status" value="1"/>
</dbReference>
<sequence length="308" mass="32967">MLVPGGSGAAADRPHRGRSVTREGVRAPERAGCRSARTKIAQDQEVVVHPYTVFKTLLFRPVIRLLWRPWIEGVENVPSSGPVILVSNHVSWGDTLVTPAMLPRQMTFPAKAEIFDARGKGPAAKLVAWFLRTVGIQPMDRSGGRASVGSLEAVNEHLRRTGLVLGIYPEGTRSPDGRLYKGKTGVARLVLSGEAPVLPVGLVSSEIHRGPLGVPMMHRPGIRIGRPLDFSEYRGTTPSREVLRWVTDEIMAAIQELTGQEYVDVYASSVKTGALSEADLADKVLARPGLGTTKPPVPVAAGAGADGA</sequence>
<accession>A0A6A9UX70</accession>
<evidence type="ECO:0000313" key="5">
    <source>
        <dbReference type="EMBL" id="MVA77338.1"/>
    </source>
</evidence>
<proteinExistence type="predicted"/>
<evidence type="ECO:0000259" key="4">
    <source>
        <dbReference type="SMART" id="SM00563"/>
    </source>
</evidence>
<keyword evidence="1 5" id="KW-0808">Transferase</keyword>
<dbReference type="Pfam" id="PF01553">
    <property type="entry name" value="Acyltransferase"/>
    <property type="match status" value="1"/>
</dbReference>
<keyword evidence="6" id="KW-1185">Reference proteome</keyword>
<dbReference type="Proteomes" id="UP000435304">
    <property type="component" value="Unassembled WGS sequence"/>
</dbReference>
<keyword evidence="2 5" id="KW-0012">Acyltransferase</keyword>
<dbReference type="CDD" id="cd07989">
    <property type="entry name" value="LPLAT_AGPAT-like"/>
    <property type="match status" value="1"/>
</dbReference>